<feature type="transmembrane region" description="Helical" evidence="1">
    <location>
        <begin position="6"/>
        <end position="23"/>
    </location>
</feature>
<evidence type="ECO:0000256" key="1">
    <source>
        <dbReference type="SAM" id="Phobius"/>
    </source>
</evidence>
<name>A0A974WL28_9BACT</name>
<keyword evidence="1" id="KW-0812">Transmembrane</keyword>
<keyword evidence="1" id="KW-0472">Membrane</keyword>
<evidence type="ECO:0000313" key="2">
    <source>
        <dbReference type="EMBL" id="QSE99197.1"/>
    </source>
</evidence>
<sequence length="155" mass="18155">MDWIQNILPTLLVVSTGLLTWFLKDKSEKLKLQREKLIEEKRLNYEKILEPIIRVFSGAKNKSEMAKAVKQIQSHEYRKSAFQLMLFGSDGVVNAYNNFFQYLYNNESNLDPYKMLHALGNVVLEIRKDLGNNSTALKEYDMLRFMITDIDRVTN</sequence>
<reference evidence="2" key="1">
    <citation type="submission" date="2021-02" db="EMBL/GenBank/DDBJ databases">
        <title>Fulvivirga sp. S481 isolated from sea water.</title>
        <authorList>
            <person name="Bae S.S."/>
            <person name="Baek K."/>
        </authorList>
    </citation>
    <scope>NUCLEOTIDE SEQUENCE</scope>
    <source>
        <strain evidence="2">S481</strain>
    </source>
</reference>
<dbReference type="Proteomes" id="UP000662783">
    <property type="component" value="Chromosome"/>
</dbReference>
<dbReference type="RefSeq" id="WP_205723708.1">
    <property type="nucleotide sequence ID" value="NZ_CP070608.1"/>
</dbReference>
<proteinExistence type="predicted"/>
<keyword evidence="3" id="KW-1185">Reference proteome</keyword>
<dbReference type="KEGG" id="fuv:JR347_08940"/>
<evidence type="ECO:0008006" key="4">
    <source>
        <dbReference type="Google" id="ProtNLM"/>
    </source>
</evidence>
<protein>
    <recommendedName>
        <fullName evidence="4">DUF4760 domain-containing protein</fullName>
    </recommendedName>
</protein>
<accession>A0A974WL28</accession>
<evidence type="ECO:0000313" key="3">
    <source>
        <dbReference type="Proteomes" id="UP000662783"/>
    </source>
</evidence>
<gene>
    <name evidence="2" type="ORF">JR347_08940</name>
</gene>
<dbReference type="EMBL" id="CP070608">
    <property type="protein sequence ID" value="QSE99197.1"/>
    <property type="molecule type" value="Genomic_DNA"/>
</dbReference>
<keyword evidence="1" id="KW-1133">Transmembrane helix</keyword>
<organism evidence="2 3">
    <name type="scientific">Fulvivirga lutea</name>
    <dbReference type="NCBI Taxonomy" id="2810512"/>
    <lineage>
        <taxon>Bacteria</taxon>
        <taxon>Pseudomonadati</taxon>
        <taxon>Bacteroidota</taxon>
        <taxon>Cytophagia</taxon>
        <taxon>Cytophagales</taxon>
        <taxon>Fulvivirgaceae</taxon>
        <taxon>Fulvivirga</taxon>
    </lineage>
</organism>
<dbReference type="AlphaFoldDB" id="A0A974WL28"/>